<dbReference type="Proteomes" id="UP000176562">
    <property type="component" value="Chromosome"/>
</dbReference>
<keyword evidence="1" id="KW-0472">Membrane</keyword>
<keyword evidence="1" id="KW-1133">Transmembrane helix</keyword>
<keyword evidence="1" id="KW-0812">Transmembrane</keyword>
<feature type="transmembrane region" description="Helical" evidence="1">
    <location>
        <begin position="56"/>
        <end position="76"/>
    </location>
</feature>
<evidence type="ECO:0000313" key="2">
    <source>
        <dbReference type="EMBL" id="AOZ69865.1"/>
    </source>
</evidence>
<accession>A0A1D9MDB4</accession>
<dbReference type="AlphaFoldDB" id="A0A1D9MDB4"/>
<name>A0A1D9MDB4_9RHOB</name>
<dbReference type="KEGG" id="rhp:LPB142_11485"/>
<evidence type="ECO:0000256" key="1">
    <source>
        <dbReference type="SAM" id="Phobius"/>
    </source>
</evidence>
<keyword evidence="3" id="KW-1185">Reference proteome</keyword>
<gene>
    <name evidence="2" type="ORF">LPB142_11485</name>
</gene>
<dbReference type="RefSeq" id="WP_071166455.1">
    <property type="nucleotide sequence ID" value="NZ_CP017781.1"/>
</dbReference>
<organism evidence="2 3">
    <name type="scientific">Rhodobacter xanthinilyticus</name>
    <dbReference type="NCBI Taxonomy" id="1850250"/>
    <lineage>
        <taxon>Bacteria</taxon>
        <taxon>Pseudomonadati</taxon>
        <taxon>Pseudomonadota</taxon>
        <taxon>Alphaproteobacteria</taxon>
        <taxon>Rhodobacterales</taxon>
        <taxon>Rhodobacter group</taxon>
        <taxon>Rhodobacter</taxon>
    </lineage>
</organism>
<evidence type="ECO:0000313" key="3">
    <source>
        <dbReference type="Proteomes" id="UP000176562"/>
    </source>
</evidence>
<proteinExistence type="predicted"/>
<sequence length="99" mass="10764">MPQRGQPVFLARRAYRRRRMMDAVRLLPVLGTVLLLLPGIWAPAESDRPDTGRGAVYLFTVWAGLAAAAFALARGLGPALDEAERAEPAAPEPEDRDAL</sequence>
<protein>
    <submittedName>
        <fullName evidence="2">Uncharacterized protein</fullName>
    </submittedName>
</protein>
<dbReference type="STRING" id="1850250.LPB142_11485"/>
<dbReference type="EMBL" id="CP017781">
    <property type="protein sequence ID" value="AOZ69865.1"/>
    <property type="molecule type" value="Genomic_DNA"/>
</dbReference>
<reference evidence="2 3" key="1">
    <citation type="submission" date="2016-10" db="EMBL/GenBank/DDBJ databases">
        <title>Rhodobacter sp. LPB0142, isolated from sea water.</title>
        <authorList>
            <person name="Kim E."/>
            <person name="Yi H."/>
        </authorList>
    </citation>
    <scope>NUCLEOTIDE SEQUENCE [LARGE SCALE GENOMIC DNA]</scope>
    <source>
        <strain evidence="2 3">LPB0142</strain>
    </source>
</reference>